<gene>
    <name evidence="2" type="ORF">CYJ41_07895</name>
</gene>
<reference evidence="2 3" key="1">
    <citation type="submission" date="2017-12" db="EMBL/GenBank/DDBJ databases">
        <title>Phylogenetic diversity of female urinary microbiome.</title>
        <authorList>
            <person name="Thomas-White K."/>
            <person name="Wolfe A.J."/>
        </authorList>
    </citation>
    <scope>NUCLEOTIDE SEQUENCE [LARGE SCALE GENOMIC DNA]</scope>
    <source>
        <strain evidence="2 3">UMB0112</strain>
    </source>
</reference>
<feature type="domain" description="Transcriptional repressor NrdR-like N-terminal" evidence="1">
    <location>
        <begin position="1"/>
        <end position="39"/>
    </location>
</feature>
<evidence type="ECO:0000259" key="1">
    <source>
        <dbReference type="Pfam" id="PF22811"/>
    </source>
</evidence>
<evidence type="ECO:0000313" key="3">
    <source>
        <dbReference type="Proteomes" id="UP000234639"/>
    </source>
</evidence>
<dbReference type="InterPro" id="IPR055173">
    <property type="entry name" value="NrdR-like_N"/>
</dbReference>
<protein>
    <recommendedName>
        <fullName evidence="1">Transcriptional repressor NrdR-like N-terminal domain-containing protein</fullName>
    </recommendedName>
</protein>
<comment type="caution">
    <text evidence="2">The sequence shown here is derived from an EMBL/GenBank/DDBJ whole genome shotgun (WGS) entry which is preliminary data.</text>
</comment>
<dbReference type="AlphaFoldDB" id="A0A2I1N8H2"/>
<accession>A0A2I1N8H2</accession>
<dbReference type="RefSeq" id="WP_101637690.1">
    <property type="nucleotide sequence ID" value="NZ_CAUPEY010000006.1"/>
</dbReference>
<evidence type="ECO:0000313" key="2">
    <source>
        <dbReference type="EMBL" id="PKZ28672.1"/>
    </source>
</evidence>
<sequence length="62" mass="7095">MICPYCANEKTNVIATVKGLVNERFRKCPKCGRTFSTIEIIKVKDDELIEYEKIIKESLKGS</sequence>
<organism evidence="2 3">
    <name type="scientific">Campylobacter ureolyticus</name>
    <dbReference type="NCBI Taxonomy" id="827"/>
    <lineage>
        <taxon>Bacteria</taxon>
        <taxon>Pseudomonadati</taxon>
        <taxon>Campylobacterota</taxon>
        <taxon>Epsilonproteobacteria</taxon>
        <taxon>Campylobacterales</taxon>
        <taxon>Campylobacteraceae</taxon>
        <taxon>Campylobacter</taxon>
    </lineage>
</organism>
<dbReference type="Proteomes" id="UP000234639">
    <property type="component" value="Unassembled WGS sequence"/>
</dbReference>
<dbReference type="Pfam" id="PF22811">
    <property type="entry name" value="Zn_ribbon_NrdR"/>
    <property type="match status" value="1"/>
</dbReference>
<proteinExistence type="predicted"/>
<dbReference type="EMBL" id="PKHU01000009">
    <property type="protein sequence ID" value="PKZ28672.1"/>
    <property type="molecule type" value="Genomic_DNA"/>
</dbReference>
<name>A0A2I1N8H2_9BACT</name>